<feature type="compositionally biased region" description="Polar residues" evidence="1">
    <location>
        <begin position="712"/>
        <end position="724"/>
    </location>
</feature>
<dbReference type="OrthoDB" id="10001928at2759"/>
<dbReference type="Proteomes" id="UP000011777">
    <property type="component" value="Unassembled WGS sequence"/>
</dbReference>
<feature type="compositionally biased region" description="Low complexity" evidence="1">
    <location>
        <begin position="827"/>
        <end position="843"/>
    </location>
</feature>
<feature type="region of interest" description="Disordered" evidence="1">
    <location>
        <begin position="1406"/>
        <end position="1470"/>
    </location>
</feature>
<accession>M3JAI5</accession>
<feature type="compositionally biased region" description="Basic and acidic residues" evidence="1">
    <location>
        <begin position="1097"/>
        <end position="1113"/>
    </location>
</feature>
<feature type="region of interest" description="Disordered" evidence="1">
    <location>
        <begin position="1498"/>
        <end position="1541"/>
    </location>
</feature>
<feature type="compositionally biased region" description="Polar residues" evidence="1">
    <location>
        <begin position="1346"/>
        <end position="1370"/>
    </location>
</feature>
<dbReference type="SUPFAM" id="SSF117281">
    <property type="entry name" value="Kelch motif"/>
    <property type="match status" value="1"/>
</dbReference>
<dbReference type="GO" id="GO:0005739">
    <property type="term" value="C:mitochondrion"/>
    <property type="evidence" value="ECO:0007669"/>
    <property type="project" value="TreeGrafter"/>
</dbReference>
<feature type="region of interest" description="Disordered" evidence="1">
    <location>
        <begin position="1264"/>
        <end position="1391"/>
    </location>
</feature>
<feature type="region of interest" description="Disordered" evidence="1">
    <location>
        <begin position="1084"/>
        <end position="1150"/>
    </location>
</feature>
<proteinExistence type="predicted"/>
<name>M3JAI5_CANMX</name>
<evidence type="ECO:0000256" key="1">
    <source>
        <dbReference type="SAM" id="MobiDB-lite"/>
    </source>
</evidence>
<dbReference type="GO" id="GO:0005829">
    <property type="term" value="C:cytosol"/>
    <property type="evidence" value="ECO:0007669"/>
    <property type="project" value="TreeGrafter"/>
</dbReference>
<feature type="compositionally biased region" description="Acidic residues" evidence="1">
    <location>
        <begin position="1114"/>
        <end position="1124"/>
    </location>
</feature>
<dbReference type="STRING" id="1245528.M3JAI5"/>
<comment type="caution">
    <text evidence="2">The sequence shown here is derived from an EMBL/GenBank/DDBJ whole genome shotgun (WGS) entry which is preliminary data.</text>
</comment>
<dbReference type="eggNOG" id="ENOG502QSQ9">
    <property type="taxonomic scope" value="Eukaryota"/>
</dbReference>
<reference evidence="2 3" key="1">
    <citation type="submission" date="2013-02" db="EMBL/GenBank/DDBJ databases">
        <title>Genome sequence of Candida maltosa Xu316, a potential industrial strain for xylitol and ethanol production.</title>
        <authorList>
            <person name="Yu J."/>
            <person name="Wang Q."/>
            <person name="Geng X."/>
            <person name="Bao W."/>
            <person name="He P."/>
            <person name="Cai J."/>
        </authorList>
    </citation>
    <scope>NUCLEOTIDE SEQUENCE [LARGE SCALE GENOMIC DNA]</scope>
    <source>
        <strain evidence="3">Xu316</strain>
    </source>
</reference>
<dbReference type="InterPro" id="IPR015915">
    <property type="entry name" value="Kelch-typ_b-propeller"/>
</dbReference>
<feature type="compositionally biased region" description="Polar residues" evidence="1">
    <location>
        <begin position="1273"/>
        <end position="1288"/>
    </location>
</feature>
<dbReference type="HOGENOM" id="CLU_252746_0_0_1"/>
<feature type="compositionally biased region" description="Basic residues" evidence="1">
    <location>
        <begin position="1529"/>
        <end position="1541"/>
    </location>
</feature>
<feature type="region of interest" description="Disordered" evidence="1">
    <location>
        <begin position="784"/>
        <end position="894"/>
    </location>
</feature>
<feature type="compositionally biased region" description="Low complexity" evidence="1">
    <location>
        <begin position="661"/>
        <end position="684"/>
    </location>
</feature>
<dbReference type="EMBL" id="AOGT01000809">
    <property type="protein sequence ID" value="EMG49108.1"/>
    <property type="molecule type" value="Genomic_DNA"/>
</dbReference>
<feature type="region of interest" description="Disordered" evidence="1">
    <location>
        <begin position="510"/>
        <end position="549"/>
    </location>
</feature>
<organism evidence="2 3">
    <name type="scientific">Candida maltosa (strain Xu316)</name>
    <name type="common">Yeast</name>
    <dbReference type="NCBI Taxonomy" id="1245528"/>
    <lineage>
        <taxon>Eukaryota</taxon>
        <taxon>Fungi</taxon>
        <taxon>Dikarya</taxon>
        <taxon>Ascomycota</taxon>
        <taxon>Saccharomycotina</taxon>
        <taxon>Pichiomycetes</taxon>
        <taxon>Debaryomycetaceae</taxon>
        <taxon>Candida/Lodderomyces clade</taxon>
        <taxon>Candida</taxon>
    </lineage>
</organism>
<sequence length="1541" mass="171614">MSTLIPTSSACYGLQLPPTEKDDRLNLNVRTGSASTLYNSLVFTHGGLTIGLELFNHNISEINEIFYNRVNVSNSKFKSFDKYLSGELFSLNLIERTWSRVILENQKDLEDNHETNTYRPKPRMLHQMCAINNCIYLFGGLVLPDNITDETQPSLVPTNDLWEFDLQEMKWTLLHDGSNHELDDAVPTPRYNHKMTLVSSLSFVNRNDHFGIFIAGGKDKNSNPIYDNVVFDLVERRFVGSQPFQLITSSGNPVKDLETGLSSFISNKDHAVNIDHTKSVIINYIEDIESQRNVAGQRKNSSASSEHQESIIVYGQTTHEEPDNLHNPLVSFKLGRKQMKTGKVLRLHKNIQNSKSMIIPYNLSYPTGGLFGQNIVVTGFLPDEYDISIFVYNKPTGKWSRLNIFCNHDYGSHRFWGGFAWQSHHKVVLIGNNLTSRTTSSVRFFSVMLTVSLPITNILVSSELSNTHMHYDKNGTIIYHKNELHQRSQSECFVRPDDVLARCQSSSIDSNLEYSTDSSSERVSEENYREEPVSTPMSERRKSMTSIGSDKSPTAVSFSEYVHYAAPKTTFTNVRSVFPPEAITLGRNAFDRYGDLISDFEMVSCNGDRIPVSSAVLMERWGRFFIQLLAKGYVHAVDKFENDQALGLRDDQRLRSKSSHSDSTSSDTAQLKLSRSESSLTSTTYDHEKKDKVKGTSKQLKDVPQFRLPFQESKQPPQEGSDSSDASKERAVNASISSAIDPHQVVPRKNSVSSFQSSSSSLLTSHLQDIPPQLPLPQEQIPAVPAAPASYKSSSRKNSQDHSSPRSSLIHTLTALRNIPLTRSPRDSPFSSPRPSLSAQSSSGSGGDLFSAPFPNLRPNHGSVSSASIRKKSFDSSAKSSDDKSDSLSSGNSSMARLSSVTYDHRDSDDGSISPPEFPKKREGLFDNALLNFDNINSESFKMEPSLIPRKLYFPFTSVTVKAFCEYLYTGQIGNKWLFAPTLMDNMLISKFFKVPLLYDLISELLFGIIGRKEAYIIEQAQKLKSKYSDLMKSANLPLDKDEIFPLDEYEGFLDTIDDGYLDIALLIKTSKVHADSVALSLQKKSVSSGHSHKSYKKDSQHDEPPKDKKDGEQEQPQEVNEDDEKIKAQRAAEDEDNKTSSTSEEDEVDKEYPLVYLDAHESHLPIVGPRSKSVFDRHGLGLIEKAEEEEHQNDKSENTITVEELVAPNSPIPSDFVIDLIFETATLVTDMKLLLRASNLRAMTAKFHKSKANIELAMASIEHQGAQKPAHDSSNSALKSATELMQRTTKEPGTPVPLSIPVSRNSPAPPPRSPVAVSSPLLSTTASTPHSDKEESETLSIPKLTKSSSFQTSPGRRPYSNNNSSQSSLKEQKVQPSNSQLSLNTTKSTSSLSRIASHSSLRAFSAASPFTSSSKKKNNNNERAQTEIPQDKPEKLGKSRSHNLVPRIPSNKKDERVMSSASSIKSNKQKHSFFHLGHKKRENPGVPFDDAFSITSSTFNNNNNQNTGSDSASVNSDSSNRTNATTSLRKKFGLLSGFKK</sequence>
<protein>
    <recommendedName>
        <fullName evidence="4">BTB domain-containing protein</fullName>
    </recommendedName>
</protein>
<dbReference type="OMA" id="WQSHHKV"/>
<dbReference type="PANTHER" id="PTHR43503">
    <property type="entry name" value="MCG48959-RELATED"/>
    <property type="match status" value="1"/>
</dbReference>
<feature type="compositionally biased region" description="Low complexity" evidence="1">
    <location>
        <begin position="1378"/>
        <end position="1391"/>
    </location>
</feature>
<dbReference type="PANTHER" id="PTHR43503:SF2">
    <property type="entry name" value="NEGATIVE REGULATOR OF SPORULATION MDS3-RELATED"/>
    <property type="match status" value="1"/>
</dbReference>
<evidence type="ECO:0000313" key="3">
    <source>
        <dbReference type="Proteomes" id="UP000011777"/>
    </source>
</evidence>
<feature type="compositionally biased region" description="Basic and acidic residues" evidence="1">
    <location>
        <begin position="685"/>
        <end position="694"/>
    </location>
</feature>
<feature type="compositionally biased region" description="Low complexity" evidence="1">
    <location>
        <begin position="1315"/>
        <end position="1330"/>
    </location>
</feature>
<evidence type="ECO:0000313" key="2">
    <source>
        <dbReference type="EMBL" id="EMG49108.1"/>
    </source>
</evidence>
<keyword evidence="3" id="KW-1185">Reference proteome</keyword>
<evidence type="ECO:0008006" key="4">
    <source>
        <dbReference type="Google" id="ProtNLM"/>
    </source>
</evidence>
<dbReference type="GO" id="GO:0045454">
    <property type="term" value="P:cell redox homeostasis"/>
    <property type="evidence" value="ECO:0007669"/>
    <property type="project" value="TreeGrafter"/>
</dbReference>
<gene>
    <name evidence="2" type="ORF">G210_0204</name>
</gene>
<feature type="region of interest" description="Disordered" evidence="1">
    <location>
        <begin position="651"/>
        <end position="757"/>
    </location>
</feature>
<dbReference type="Gene3D" id="2.120.10.80">
    <property type="entry name" value="Kelch-type beta propeller"/>
    <property type="match status" value="1"/>
</dbReference>
<feature type="compositionally biased region" description="Low complexity" evidence="1">
    <location>
        <begin position="1498"/>
        <end position="1521"/>
    </location>
</feature>
<feature type="compositionally biased region" description="Basic and acidic residues" evidence="1">
    <location>
        <begin position="519"/>
        <end position="542"/>
    </location>
</feature>